<dbReference type="Proteomes" id="UP000242175">
    <property type="component" value="Chromosome large"/>
</dbReference>
<dbReference type="GO" id="GO:0006355">
    <property type="term" value="P:regulation of DNA-templated transcription"/>
    <property type="evidence" value="ECO:0007669"/>
    <property type="project" value="InterPro"/>
</dbReference>
<dbReference type="KEGG" id="pmai:CF386_06970"/>
<evidence type="ECO:0000259" key="2">
    <source>
        <dbReference type="Pfam" id="PF17414"/>
    </source>
</evidence>
<gene>
    <name evidence="3" type="ORF">CF386_06970</name>
</gene>
<dbReference type="AlphaFoldDB" id="A0A220VEP4"/>
<evidence type="ECO:0000313" key="3">
    <source>
        <dbReference type="EMBL" id="ASK78874.1"/>
    </source>
</evidence>
<dbReference type="InterPro" id="IPR035087">
    <property type="entry name" value="MatP_N"/>
</dbReference>
<dbReference type="Gene3D" id="1.20.1270.380">
    <property type="entry name" value="MatP, N-terminal domain"/>
    <property type="match status" value="1"/>
</dbReference>
<dbReference type="InterPro" id="IPR013321">
    <property type="entry name" value="Arc_rbn_hlx_hlx"/>
</dbReference>
<reference evidence="3 4" key="1">
    <citation type="journal article" date="2016" name="Int. J. Syst. Evol. Microbiol.">
        <title>Paraphotobacterium marinum gen. nov., sp. nov., a member of the family Vibrionaceae, isolated from surface seawater.</title>
        <authorList>
            <person name="Huang Z."/>
            <person name="Dong C."/>
            <person name="Shao Z."/>
        </authorList>
    </citation>
    <scope>NUCLEOTIDE SEQUENCE [LARGE SCALE GENOMIC DNA]</scope>
    <source>
        <strain evidence="3 4">NSCS20N07D</strain>
    </source>
</reference>
<dbReference type="EMBL" id="CP022355">
    <property type="protein sequence ID" value="ASK78874.1"/>
    <property type="molecule type" value="Genomic_DNA"/>
</dbReference>
<dbReference type="InterPro" id="IPR035375">
    <property type="entry name" value="MatP_C"/>
</dbReference>
<protein>
    <submittedName>
        <fullName evidence="3">Ter macrodomain-binding protein MatP</fullName>
    </submittedName>
</protein>
<keyword evidence="4" id="KW-1185">Reference proteome</keyword>
<feature type="domain" description="MatP C-terminal ribbon-helix-helix" evidence="2">
    <location>
        <begin position="79"/>
        <end position="138"/>
    </location>
</feature>
<dbReference type="InterPro" id="IPR038339">
    <property type="entry name" value="MatP_N_sf"/>
</dbReference>
<proteinExistence type="predicted"/>
<name>A0A220VEP4_9GAMM</name>
<dbReference type="Pfam" id="PF17414">
    <property type="entry name" value="MatP_C"/>
    <property type="match status" value="1"/>
</dbReference>
<dbReference type="Gene3D" id="1.10.1220.10">
    <property type="entry name" value="Met repressor-like"/>
    <property type="match status" value="1"/>
</dbReference>
<evidence type="ECO:0000259" key="1">
    <source>
        <dbReference type="Pfam" id="PF06303"/>
    </source>
</evidence>
<evidence type="ECO:0000313" key="4">
    <source>
        <dbReference type="Proteomes" id="UP000242175"/>
    </source>
</evidence>
<sequence>MEILWIKDYCKKKYYEKVILTNSTDNEIIHDIFTRINNAKNYKNLKNIIRESFNSNSQLKLEQAIRAKRKRFYDAQNQHTKKKSIDLEYAVWRKLSDKSVELGSSLSETIEYLISETNKKTKVSKKFKDIKKDLNHLLNL</sequence>
<feature type="domain" description="MatP N-terminal" evidence="1">
    <location>
        <begin position="2"/>
        <end position="75"/>
    </location>
</feature>
<dbReference type="Pfam" id="PF06303">
    <property type="entry name" value="MatP"/>
    <property type="match status" value="1"/>
</dbReference>
<accession>A0A220VEP4</accession>
<dbReference type="OrthoDB" id="5814691at2"/>
<organism evidence="3 4">
    <name type="scientific">Paraphotobacterium marinum</name>
    <dbReference type="NCBI Taxonomy" id="1755811"/>
    <lineage>
        <taxon>Bacteria</taxon>
        <taxon>Pseudomonadati</taxon>
        <taxon>Pseudomonadota</taxon>
        <taxon>Gammaproteobacteria</taxon>
        <taxon>Vibrionales</taxon>
        <taxon>Vibrionaceae</taxon>
        <taxon>Paraphotobacterium</taxon>
    </lineage>
</organism>